<name>A0ABS5ZM25_9PROT</name>
<protein>
    <submittedName>
        <fullName evidence="2">Glycosyltransferase family 2 protein</fullName>
    </submittedName>
</protein>
<comment type="caution">
    <text evidence="2">The sequence shown here is derived from an EMBL/GenBank/DDBJ whole genome shotgun (WGS) entry which is preliminary data.</text>
</comment>
<dbReference type="EMBL" id="JABELD010000002">
    <property type="protein sequence ID" value="MBU2737238.1"/>
    <property type="molecule type" value="Genomic_DNA"/>
</dbReference>
<dbReference type="Gene3D" id="3.90.550.10">
    <property type="entry name" value="Spore Coat Polysaccharide Biosynthesis Protein SpsA, Chain A"/>
    <property type="match status" value="1"/>
</dbReference>
<dbReference type="CDD" id="cd04196">
    <property type="entry name" value="GT_2_like_d"/>
    <property type="match status" value="1"/>
</dbReference>
<evidence type="ECO:0000313" key="2">
    <source>
        <dbReference type="EMBL" id="MBU2737238.1"/>
    </source>
</evidence>
<dbReference type="PANTHER" id="PTHR22916:SF3">
    <property type="entry name" value="UDP-GLCNAC:BETAGAL BETA-1,3-N-ACETYLGLUCOSAMINYLTRANSFERASE-LIKE PROTEIN 1"/>
    <property type="match status" value="1"/>
</dbReference>
<dbReference type="RefSeq" id="WP_215862319.1">
    <property type="nucleotide sequence ID" value="NZ_JABELD010000002.1"/>
</dbReference>
<accession>A0ABS5ZM25</accession>
<sequence length="310" mass="35658">MNMPIVDIILATFNGESYIDALLDSIFNQTYIAWRLLIRDDCSSDATVTIIKSFADKYPEKIVVLDNKNIRLGVVGNFNALLNKSSARYIMFADQDDIWLPHKIELTLSKAIESDNHDNVPLLVHTDLCVVDKNLIQLSKSFWSYQAIDPARAVKLKDVMIQNVVTGCTMLINRSLAEISMPIPSESKMHDWWIAMVASAFGKIEFIPESTILYRQHGKNDTGAKRWNLYNSFKYIFLGRKLHQRIIDTENQALIFLRAYQDRLTNQQAVTLQMFGTLDEKNFFVRRFIALGLGLRKHKILRSIGLYVFM</sequence>
<dbReference type="SUPFAM" id="SSF53448">
    <property type="entry name" value="Nucleotide-diphospho-sugar transferases"/>
    <property type="match status" value="1"/>
</dbReference>
<dbReference type="Proteomes" id="UP001197028">
    <property type="component" value="Unassembled WGS sequence"/>
</dbReference>
<proteinExistence type="predicted"/>
<reference evidence="2 3" key="1">
    <citation type="journal article" date="2021" name="ISME J.">
        <title>Genomic evolution of the class Acidithiobacillia: deep-branching Proteobacteria living in extreme acidic conditions.</title>
        <authorList>
            <person name="Moya-Beltran A."/>
            <person name="Beard S."/>
            <person name="Rojas-Villalobos C."/>
            <person name="Issotta F."/>
            <person name="Gallardo Y."/>
            <person name="Ulloa R."/>
            <person name="Giaveno A."/>
            <person name="Degli Esposti M."/>
            <person name="Johnson D.B."/>
            <person name="Quatrini R."/>
        </authorList>
    </citation>
    <scope>NUCLEOTIDE SEQUENCE [LARGE SCALE GENOMIC DNA]</scope>
    <source>
        <strain evidence="2 3">ATCC 19703</strain>
    </source>
</reference>
<dbReference type="InterPro" id="IPR029044">
    <property type="entry name" value="Nucleotide-diphossugar_trans"/>
</dbReference>
<dbReference type="PANTHER" id="PTHR22916">
    <property type="entry name" value="GLYCOSYLTRANSFERASE"/>
    <property type="match status" value="1"/>
</dbReference>
<feature type="domain" description="Glycosyltransferase 2-like" evidence="1">
    <location>
        <begin position="8"/>
        <end position="175"/>
    </location>
</feature>
<dbReference type="Pfam" id="PF00535">
    <property type="entry name" value="Glycos_transf_2"/>
    <property type="match status" value="1"/>
</dbReference>
<gene>
    <name evidence="2" type="ORF">HJG40_00105</name>
</gene>
<dbReference type="InterPro" id="IPR001173">
    <property type="entry name" value="Glyco_trans_2-like"/>
</dbReference>
<keyword evidence="3" id="KW-1185">Reference proteome</keyword>
<evidence type="ECO:0000259" key="1">
    <source>
        <dbReference type="Pfam" id="PF00535"/>
    </source>
</evidence>
<evidence type="ECO:0000313" key="3">
    <source>
        <dbReference type="Proteomes" id="UP001197028"/>
    </source>
</evidence>
<organism evidence="2 3">
    <name type="scientific">Acidithiobacillus concretivorus</name>
    <dbReference type="NCBI Taxonomy" id="3063952"/>
    <lineage>
        <taxon>Bacteria</taxon>
        <taxon>Pseudomonadati</taxon>
        <taxon>Pseudomonadota</taxon>
        <taxon>Acidithiobacillia</taxon>
        <taxon>Acidithiobacillales</taxon>
        <taxon>Acidithiobacillaceae</taxon>
        <taxon>Acidithiobacillus</taxon>
    </lineage>
</organism>